<dbReference type="InterPro" id="IPR006597">
    <property type="entry name" value="Sel1-like"/>
</dbReference>
<dbReference type="Proteomes" id="UP001595851">
    <property type="component" value="Unassembled WGS sequence"/>
</dbReference>
<evidence type="ECO:0000313" key="1">
    <source>
        <dbReference type="EMBL" id="MFC4016021.1"/>
    </source>
</evidence>
<dbReference type="InterPro" id="IPR050767">
    <property type="entry name" value="Sel1_AlgK"/>
</dbReference>
<protein>
    <submittedName>
        <fullName evidence="1">Tetratricopeptide repeat protein</fullName>
    </submittedName>
</protein>
<reference evidence="2" key="1">
    <citation type="journal article" date="2019" name="Int. J. Syst. Evol. Microbiol.">
        <title>The Global Catalogue of Microorganisms (GCM) 10K type strain sequencing project: providing services to taxonomists for standard genome sequencing and annotation.</title>
        <authorList>
            <consortium name="The Broad Institute Genomics Platform"/>
            <consortium name="The Broad Institute Genome Sequencing Center for Infectious Disease"/>
            <person name="Wu L."/>
            <person name="Ma J."/>
        </authorList>
    </citation>
    <scope>NUCLEOTIDE SEQUENCE [LARGE SCALE GENOMIC DNA]</scope>
    <source>
        <strain evidence="2">TBRC 1276</strain>
    </source>
</reference>
<dbReference type="SMART" id="SM00671">
    <property type="entry name" value="SEL1"/>
    <property type="match status" value="6"/>
</dbReference>
<dbReference type="InterPro" id="IPR003615">
    <property type="entry name" value="HNH_nuc"/>
</dbReference>
<evidence type="ECO:0000313" key="2">
    <source>
        <dbReference type="Proteomes" id="UP001595851"/>
    </source>
</evidence>
<sequence>MVNQIASLGEIAHIVGDSPNGPRGISPLTPEERNRCDNLILLCSHHHQLIDSQPRTWTVDRLLAMKQAHEQRVLRRLGAIDAVTTAGTGGEPVDSDFLDWFVRVGDALPRVCDVTNRAILGIHAARPLPKQASEELSPELPTYIRRDIDGELRRYLESARSGGGFAVLLGAATAGKTRSAFEAIRAVLPEWGFILPPSPDDLASLIDSGIPFGRCVIWLDRLAGFLESGRLSSSTVRRLLGNKQEPIVLMGTLWSIDYERIHEQASVSGMMSTSGEARAVLSLAQLIDLPERFSDSEAARTREIALVDPRVMEAAAAVGDGAPPAVLACAPELLRRRAAPGNAMGAAVITAAVEARLCGHPDVIPPSVLQRLAEEYLTPAQRALAEPDWFASAISWACRPVLGEVAPMSPSALKVGELDGYAVSDVLVYHESRKWSTARRVPDTPWDILVAHTDLDACAQVGMRAMMYGLVQYVIPALKRVADAGDEDALFVFTLAMAHYDQGDLESARTWFLKAHDVGCVEAAGMLAVMHKELGDLDGARSWLRRGAEAGDPGAMAGWGSELEDDGDLDSARYWYERSAQSPNGYGSLFLGTFLRNHGDLEGARDWFRKAVDHAQAEAAYVLPHLLTDDGDQDAPGTRIRQTYLNNFADAAARLGEVHRALGESDTAYTWLNQAAGLGNIQAMAQLGAMLWDLGRYDEAVRWLEPAADAGVHDAMFYLALIMDDRGNTARAGAWLAKAADGGAPYAMGRFALHLLEHGDIDEATSWAQRAHEAGDPLIEHAFAAVSERMGQTEERPQSTNSTGDIYWTPFEHPCGCVIDWGWSSQEADPRSFIAWCTYVINEVCPWHAEGSTIAPEARKSMVFLRWRAEQGGFFAREATGHDVELGCSLTESLRTLIGQLASATDNSIDVEIPAAYSAALRRHGFDPRSAWFEQRLTDIILNRGESELEPLLRTLESREGDPER</sequence>
<dbReference type="Pfam" id="PF13432">
    <property type="entry name" value="TPR_16"/>
    <property type="match status" value="1"/>
</dbReference>
<dbReference type="PANTHER" id="PTHR11102:SF160">
    <property type="entry name" value="ERAD-ASSOCIATED E3 UBIQUITIN-PROTEIN LIGASE COMPONENT HRD3"/>
    <property type="match status" value="1"/>
</dbReference>
<dbReference type="InterPro" id="IPR011990">
    <property type="entry name" value="TPR-like_helical_dom_sf"/>
</dbReference>
<proteinExistence type="predicted"/>
<dbReference type="CDD" id="cd00085">
    <property type="entry name" value="HNHc"/>
    <property type="match status" value="1"/>
</dbReference>
<name>A0ABV8GPV5_9ACTN</name>
<dbReference type="Gene3D" id="1.25.40.10">
    <property type="entry name" value="Tetratricopeptide repeat domain"/>
    <property type="match status" value="2"/>
</dbReference>
<gene>
    <name evidence="1" type="ORF">ACFOY2_53040</name>
</gene>
<dbReference type="PANTHER" id="PTHR11102">
    <property type="entry name" value="SEL-1-LIKE PROTEIN"/>
    <property type="match status" value="1"/>
</dbReference>
<comment type="caution">
    <text evidence="1">The sequence shown here is derived from an EMBL/GenBank/DDBJ whole genome shotgun (WGS) entry which is preliminary data.</text>
</comment>
<organism evidence="1 2">
    <name type="scientific">Nonomuraea purpurea</name>
    <dbReference type="NCBI Taxonomy" id="1849276"/>
    <lineage>
        <taxon>Bacteria</taxon>
        <taxon>Bacillati</taxon>
        <taxon>Actinomycetota</taxon>
        <taxon>Actinomycetes</taxon>
        <taxon>Streptosporangiales</taxon>
        <taxon>Streptosporangiaceae</taxon>
        <taxon>Nonomuraea</taxon>
    </lineage>
</organism>
<dbReference type="Pfam" id="PF13374">
    <property type="entry name" value="TPR_10"/>
    <property type="match status" value="1"/>
</dbReference>
<accession>A0ABV8GPV5</accession>
<dbReference type="SUPFAM" id="SSF81901">
    <property type="entry name" value="HCP-like"/>
    <property type="match status" value="2"/>
</dbReference>
<keyword evidence="2" id="KW-1185">Reference proteome</keyword>
<dbReference type="EMBL" id="JBHSBI010000054">
    <property type="protein sequence ID" value="MFC4016021.1"/>
    <property type="molecule type" value="Genomic_DNA"/>
</dbReference>
<dbReference type="RefSeq" id="WP_379535816.1">
    <property type="nucleotide sequence ID" value="NZ_JBHSBI010000054.1"/>
</dbReference>